<protein>
    <submittedName>
        <fullName evidence="1">Uncharacterized protein</fullName>
    </submittedName>
</protein>
<sequence length="152" mass="16781">MCVGALLLFGNGSSVCVCGTAQTLCAEAGLLVRVAVCADGGCLCPPLRYRPAAAVNVRRLAAATRRVDGSVDAGLGTGAAAFRNWKIIRCGRIGTKSYKERNFGYWFFRRHRFRIKPYPKFVYVSAQIPCNRTGCLWGLRLTVETLLFRSRR</sequence>
<dbReference type="EMBL" id="AE002098">
    <property type="protein sequence ID" value="AAF41175.1"/>
    <property type="molecule type" value="Genomic_DNA"/>
</dbReference>
<reference evidence="1 2" key="1">
    <citation type="journal article" date="2000" name="Science">
        <title>Complete genome sequence of Neisseria meningitidis serogroup B strain MC58.</title>
        <authorList>
            <person name="Tettelin H."/>
            <person name="Saunders N.J."/>
            <person name="Heidelberg J."/>
            <person name="Jeffries A.C."/>
            <person name="Nelson K.E."/>
            <person name="Eisen J.A."/>
            <person name="Ketchum K.A."/>
            <person name="Hood D.W."/>
            <person name="Peden J.F."/>
            <person name="Dodson R.J."/>
            <person name="Nelson W.C."/>
            <person name="Gwinn M.L."/>
            <person name="DeBoy R."/>
            <person name="Peterson J.D."/>
            <person name="Hickey E.K."/>
            <person name="Haft D.H."/>
            <person name="Salzberg S.L."/>
            <person name="White O."/>
            <person name="Fleischmann R.D."/>
            <person name="Dougherty B.A."/>
            <person name="Mason T."/>
            <person name="Ciecko A."/>
            <person name="Parksey D.S."/>
            <person name="Blair E."/>
            <person name="Cittone H."/>
            <person name="Clark E.B."/>
            <person name="Cotton M.D."/>
            <person name="Utterback T.R."/>
            <person name="Khouri H."/>
            <person name="Qin H."/>
            <person name="Vamathevan J."/>
            <person name="Gill J."/>
            <person name="Scarlato V."/>
            <person name="Masignani V."/>
            <person name="Pizza M."/>
            <person name="Grandi G."/>
            <person name="Sun L."/>
            <person name="Smith H.O."/>
            <person name="Fraser C.M."/>
            <person name="Moxon E.R."/>
            <person name="Rappuoli R."/>
            <person name="Venter J.C."/>
        </authorList>
    </citation>
    <scope>NUCLEOTIDE SEQUENCE [LARGE SCALE GENOMIC DNA]</scope>
    <source>
        <strain evidence="2">ATCC BAA-335 / MC58</strain>
    </source>
</reference>
<evidence type="ECO:0000313" key="2">
    <source>
        <dbReference type="Proteomes" id="UP000000425"/>
    </source>
</evidence>
<organism evidence="1 2">
    <name type="scientific">Neisseria meningitidis serogroup B (strain ATCC BAA-335 / MC58)</name>
    <dbReference type="NCBI Taxonomy" id="122586"/>
    <lineage>
        <taxon>Bacteria</taxon>
        <taxon>Pseudomonadati</taxon>
        <taxon>Pseudomonadota</taxon>
        <taxon>Betaproteobacteria</taxon>
        <taxon>Neisseriales</taxon>
        <taxon>Neisseriaceae</taxon>
        <taxon>Neisseria</taxon>
    </lineage>
</organism>
<dbReference type="KEGG" id="nme:NMB0762"/>
<evidence type="ECO:0000313" key="1">
    <source>
        <dbReference type="EMBL" id="AAF41175.1"/>
    </source>
</evidence>
<proteinExistence type="predicted"/>
<dbReference type="PaxDb" id="122586-NMB0762"/>
<name>Q9K058_NEIMB</name>
<dbReference type="PIR" id="G81161">
    <property type="entry name" value="G81161"/>
</dbReference>
<dbReference type="Proteomes" id="UP000000425">
    <property type="component" value="Chromosome"/>
</dbReference>
<dbReference type="HOGENOM" id="CLU_1720385_0_0_4"/>
<accession>Q9K058</accession>
<dbReference type="AlphaFoldDB" id="Q9K058"/>
<gene>
    <name evidence="1" type="ordered locus">NMB0762</name>
</gene>
<dbReference type="STRING" id="122586.NMB0762"/>
<keyword evidence="2" id="KW-1185">Reference proteome</keyword>
<dbReference type="InParanoid" id="Q9K058"/>